<keyword evidence="1" id="KW-0732">Signal</keyword>
<protein>
    <submittedName>
        <fullName evidence="4">Insulinase family protein</fullName>
    </submittedName>
</protein>
<comment type="caution">
    <text evidence="4">The sequence shown here is derived from an EMBL/GenBank/DDBJ whole genome shotgun (WGS) entry which is preliminary data.</text>
</comment>
<dbReference type="Gene3D" id="3.30.830.10">
    <property type="entry name" value="Metalloenzyme, LuxS/M16 peptidase-like"/>
    <property type="match status" value="2"/>
</dbReference>
<dbReference type="EMBL" id="VBOU01000091">
    <property type="protein sequence ID" value="TMQ53074.1"/>
    <property type="molecule type" value="Genomic_DNA"/>
</dbReference>
<feature type="signal peptide" evidence="1">
    <location>
        <begin position="1"/>
        <end position="27"/>
    </location>
</feature>
<dbReference type="InterPro" id="IPR050361">
    <property type="entry name" value="MPP/UQCRC_Complex"/>
</dbReference>
<dbReference type="AlphaFoldDB" id="A0A538SNX5"/>
<evidence type="ECO:0000259" key="2">
    <source>
        <dbReference type="Pfam" id="PF00675"/>
    </source>
</evidence>
<dbReference type="GO" id="GO:0046872">
    <property type="term" value="F:metal ion binding"/>
    <property type="evidence" value="ECO:0007669"/>
    <property type="project" value="InterPro"/>
</dbReference>
<dbReference type="Pfam" id="PF05193">
    <property type="entry name" value="Peptidase_M16_C"/>
    <property type="match status" value="1"/>
</dbReference>
<gene>
    <name evidence="4" type="ORF">E6K74_10765</name>
</gene>
<dbReference type="Proteomes" id="UP000319829">
    <property type="component" value="Unassembled WGS sequence"/>
</dbReference>
<reference evidence="4 5" key="1">
    <citation type="journal article" date="2019" name="Nat. Microbiol.">
        <title>Mediterranean grassland soil C-N compound turnover is dependent on rainfall and depth, and is mediated by genomically divergent microorganisms.</title>
        <authorList>
            <person name="Diamond S."/>
            <person name="Andeer P.F."/>
            <person name="Li Z."/>
            <person name="Crits-Christoph A."/>
            <person name="Burstein D."/>
            <person name="Anantharaman K."/>
            <person name="Lane K.R."/>
            <person name="Thomas B.C."/>
            <person name="Pan C."/>
            <person name="Northen T.R."/>
            <person name="Banfield J.F."/>
        </authorList>
    </citation>
    <scope>NUCLEOTIDE SEQUENCE [LARGE SCALE GENOMIC DNA]</scope>
    <source>
        <strain evidence="4">WS_4</strain>
    </source>
</reference>
<dbReference type="Pfam" id="PF00675">
    <property type="entry name" value="Peptidase_M16"/>
    <property type="match status" value="1"/>
</dbReference>
<dbReference type="PANTHER" id="PTHR11851:SF224">
    <property type="entry name" value="PROCESSING PROTEASE"/>
    <property type="match status" value="1"/>
</dbReference>
<dbReference type="PANTHER" id="PTHR11851">
    <property type="entry name" value="METALLOPROTEASE"/>
    <property type="match status" value="1"/>
</dbReference>
<sequence length="483" mass="52226">MRGFAVRRAIASAAVAVSLLAPVPASAIHLPPSREVRFQNGTLVILAEKHDVPLIAFHALLRGGGVEDPIGKEGVADLAGELLRKGAGKRSARDIAVLVDGLGATLGTGAGLEASYVYGEFMARDQVVMVDLLADILRRPTFPAEEFDKVKAQSIDAVTAAKDDPRNVIEDYATAFFYEKHPYGRPVDGDEATLQGLSRQDVLDFYHANYGGDRLILSVVGDFSAPTMEAKLRARFADWGKAPSAVPAVPAPARASGRRVLLVDKPDATQTYFWIGNLGVARTDPDRVPLDVANTAYGGRYTSILNTALRIKGGLTYGSRWLAPRHTQPGTVAIYSYTKTETTLKATDLALETLSQVCHEGIDSLTLVSAKTYIQGQFPPRLETEDQISGAFADVAFHGLTREEFEEYPSKVAATRSEDVARVIQRVYPPLGDLTFVFVGNAAKIRAAVKKYGPLKEVKITEPLLSRLRSGARDGRHRGGERG</sequence>
<dbReference type="InterPro" id="IPR007863">
    <property type="entry name" value="Peptidase_M16_C"/>
</dbReference>
<evidence type="ECO:0000256" key="1">
    <source>
        <dbReference type="SAM" id="SignalP"/>
    </source>
</evidence>
<dbReference type="InterPro" id="IPR011249">
    <property type="entry name" value="Metalloenz_LuxS/M16"/>
</dbReference>
<name>A0A538SNX5_UNCEI</name>
<accession>A0A538SNX5</accession>
<proteinExistence type="predicted"/>
<evidence type="ECO:0000259" key="3">
    <source>
        <dbReference type="Pfam" id="PF05193"/>
    </source>
</evidence>
<feature type="domain" description="Peptidase M16 C-terminal" evidence="3">
    <location>
        <begin position="197"/>
        <end position="365"/>
    </location>
</feature>
<dbReference type="InterPro" id="IPR011765">
    <property type="entry name" value="Pept_M16_N"/>
</dbReference>
<feature type="chain" id="PRO_5021744081" evidence="1">
    <location>
        <begin position="28"/>
        <end position="483"/>
    </location>
</feature>
<organism evidence="4 5">
    <name type="scientific">Eiseniibacteriota bacterium</name>
    <dbReference type="NCBI Taxonomy" id="2212470"/>
    <lineage>
        <taxon>Bacteria</taxon>
        <taxon>Candidatus Eiseniibacteriota</taxon>
    </lineage>
</organism>
<dbReference type="SUPFAM" id="SSF63411">
    <property type="entry name" value="LuxS/MPP-like metallohydrolase"/>
    <property type="match status" value="2"/>
</dbReference>
<evidence type="ECO:0000313" key="4">
    <source>
        <dbReference type="EMBL" id="TMQ53074.1"/>
    </source>
</evidence>
<evidence type="ECO:0000313" key="5">
    <source>
        <dbReference type="Proteomes" id="UP000319829"/>
    </source>
</evidence>
<feature type="domain" description="Peptidase M16 N-terminal" evidence="2">
    <location>
        <begin position="63"/>
        <end position="188"/>
    </location>
</feature>